<feature type="domain" description="HPr" evidence="1">
    <location>
        <begin position="1"/>
        <end position="85"/>
    </location>
</feature>
<protein>
    <submittedName>
        <fullName evidence="2">HPr family phosphocarrier protein</fullName>
    </submittedName>
</protein>
<dbReference type="PROSITE" id="PS51350">
    <property type="entry name" value="PTS_HPR_DOM"/>
    <property type="match status" value="1"/>
</dbReference>
<organism evidence="2 3">
    <name type="scientific">Anaeromonas frigoriresistens</name>
    <dbReference type="NCBI Taxonomy" id="2683708"/>
    <lineage>
        <taxon>Bacteria</taxon>
        <taxon>Bacillati</taxon>
        <taxon>Bacillota</taxon>
        <taxon>Tissierellia</taxon>
        <taxon>Tissierellales</taxon>
        <taxon>Thermohalobacteraceae</taxon>
        <taxon>Anaeromonas</taxon>
    </lineage>
</organism>
<dbReference type="InterPro" id="IPR002114">
    <property type="entry name" value="PTS_HPr_Ser_P_site"/>
</dbReference>
<sequence length="85" mass="9322">MEKTIKLANESGLHARPAGMLVSEAKKYESDIQIKHEEKTVNAKSIMNLLSLGLDQGSEITIITKGSDEKEALDAIVNILENKLD</sequence>
<dbReference type="InterPro" id="IPR050399">
    <property type="entry name" value="HPr"/>
</dbReference>
<accession>A0A942UUX1</accession>
<evidence type="ECO:0000259" key="1">
    <source>
        <dbReference type="PROSITE" id="PS51350"/>
    </source>
</evidence>
<reference evidence="2" key="1">
    <citation type="submission" date="2019-12" db="EMBL/GenBank/DDBJ databases">
        <title>Clostridiaceae gen. nov. sp. nov., isolated from sediment in Xinjiang, China.</title>
        <authorList>
            <person name="Zhang R."/>
        </authorList>
    </citation>
    <scope>NUCLEOTIDE SEQUENCE</scope>
    <source>
        <strain evidence="2">D2Q-11</strain>
    </source>
</reference>
<comment type="caution">
    <text evidence="2">The sequence shown here is derived from an EMBL/GenBank/DDBJ whole genome shotgun (WGS) entry which is preliminary data.</text>
</comment>
<dbReference type="AlphaFoldDB" id="A0A942UUX1"/>
<dbReference type="InterPro" id="IPR035895">
    <property type="entry name" value="HPr-like_sf"/>
</dbReference>
<dbReference type="SUPFAM" id="SSF55594">
    <property type="entry name" value="HPr-like"/>
    <property type="match status" value="1"/>
</dbReference>
<keyword evidence="3" id="KW-1185">Reference proteome</keyword>
<gene>
    <name evidence="2" type="ORF">GOQ27_02160</name>
</gene>
<dbReference type="PANTHER" id="PTHR33705:SF5">
    <property type="entry name" value="HPR-LIKE PROTEIN CRH"/>
    <property type="match status" value="1"/>
</dbReference>
<dbReference type="RefSeq" id="WP_203365176.1">
    <property type="nucleotide sequence ID" value="NZ_WSFT01000014.1"/>
</dbReference>
<dbReference type="PROSITE" id="PS00589">
    <property type="entry name" value="PTS_HPR_SER"/>
    <property type="match status" value="1"/>
</dbReference>
<dbReference type="Gene3D" id="3.30.1340.10">
    <property type="entry name" value="HPr-like"/>
    <property type="match status" value="1"/>
</dbReference>
<name>A0A942UUX1_9FIRM</name>
<dbReference type="InterPro" id="IPR000032">
    <property type="entry name" value="HPr-like"/>
</dbReference>
<dbReference type="Proteomes" id="UP000724672">
    <property type="component" value="Unassembled WGS sequence"/>
</dbReference>
<proteinExistence type="predicted"/>
<evidence type="ECO:0000313" key="3">
    <source>
        <dbReference type="Proteomes" id="UP000724672"/>
    </source>
</evidence>
<dbReference type="PANTHER" id="PTHR33705">
    <property type="entry name" value="PHOSPHOCARRIER PROTEIN HPR"/>
    <property type="match status" value="1"/>
</dbReference>
<dbReference type="EMBL" id="WSFT01000014">
    <property type="protein sequence ID" value="MBS4537244.1"/>
    <property type="molecule type" value="Genomic_DNA"/>
</dbReference>
<dbReference type="PRINTS" id="PR00107">
    <property type="entry name" value="PHOSPHOCPHPR"/>
</dbReference>
<evidence type="ECO:0000313" key="2">
    <source>
        <dbReference type="EMBL" id="MBS4537244.1"/>
    </source>
</evidence>
<dbReference type="Pfam" id="PF00381">
    <property type="entry name" value="PTS-HPr"/>
    <property type="match status" value="1"/>
</dbReference>
<dbReference type="NCBIfam" id="TIGR01003">
    <property type="entry name" value="PTS_HPr_family"/>
    <property type="match status" value="1"/>
</dbReference>
<dbReference type="CDD" id="cd00367">
    <property type="entry name" value="PTS-HPr_like"/>
    <property type="match status" value="1"/>
</dbReference>